<organism evidence="8 9">
    <name type="scientific">Xanthomonas rydalmerensis</name>
    <dbReference type="NCBI Taxonomy" id="3046274"/>
    <lineage>
        <taxon>Bacteria</taxon>
        <taxon>Pseudomonadati</taxon>
        <taxon>Pseudomonadota</taxon>
        <taxon>Gammaproteobacteria</taxon>
        <taxon>Lysobacterales</taxon>
        <taxon>Lysobacteraceae</taxon>
        <taxon>Xanthomonas</taxon>
    </lineage>
</organism>
<evidence type="ECO:0000256" key="2">
    <source>
        <dbReference type="ARBA" id="ARBA00023136"/>
    </source>
</evidence>
<evidence type="ECO:0000256" key="1">
    <source>
        <dbReference type="ARBA" id="ARBA00004442"/>
    </source>
</evidence>
<evidence type="ECO:0000256" key="3">
    <source>
        <dbReference type="ARBA" id="ARBA00023237"/>
    </source>
</evidence>
<name>A0ABZ0JQH3_9XANT</name>
<sequence length="933" mass="100495">MPQRHAAFHLRLSRLASALLPALAAASQGHAAPLPPVATTADAAAAQTGAPATVDLDQIQVTGFRAAATAAVDAKRESQVVLDAVSDDDIGSLPDLSIVESARRIVGLSTVAGMDPTRNRDLYERVTIRGLDPKYNLITIDGVPMASSEIDVRGARLDQLPSPMVSRIEAIKTLTPQYDPHGLGGQVNLVTRSAFDKPDGFVVVNAGLGHSSSAGAFVQDDRPLQKANATASKVFGERGQWGVVVSLDWQKLWSTSHSQLPGDSAGAGWVYYTPSGTATPFANLSRDGVLYPVRPQGYWFDDARSRKGVNAKLEYLFANGGEISLFGGHYQAVDAELRAEQLAIPSTPPRYVDAQHGSYGAAQFQQGIVWQPQTRDTDIVTLKGAFRPTDDVSWDATASWSRATSALQRDMYKWASDVRPGSTTTLNATDYRFDYALDGGKVLATFPDPRRATDPSSYDLLYLRNITRDSASTVRYVAANVALNADPEDQGFGARAGASYTDSKVGNDQSYQEWFARNAAAQTAIGGLPGYTYPTTWPSDFIGGVPFYVVDPAKGTALIANHPEWLAQSNRVADNYTSDFDDKEAVTGVYAEGVFRSERFYALAGVRYDDTKVDVTTWQVPNPAAPSAYAPALRKGGYAYLLPSALATWKIDDDARLTAAVSKTIGRPDYAQYAATTSFAVTSSGGLAISRGNPALEPRQSVNLDLSYEWFMDDGGLFSAAVFQKRIRNEIFTAVRNLGPTAYNGVVYDDVSESTPLNSGRGKVRGLELNYVSGELAFLPDALRGLGVSSNLTLLDGSFDIPASSAAVAAGAPASRRSSGLVQQPDYIANATLFYRRGGFEARASWNRIGEALQLVSSDTPERDLYAQPRSQLDLQLSYAINPAWDVMLQAQNITRAPFVVRQGPGQALVNNYFPVGSTLWLSFSWHPNGGSK</sequence>
<keyword evidence="9" id="KW-1185">Reference proteome</keyword>
<keyword evidence="2 4" id="KW-0472">Membrane</keyword>
<keyword evidence="3" id="KW-0998">Cell outer membrane</keyword>
<comment type="subcellular location">
    <subcellularLocation>
        <location evidence="1 4">Cell outer membrane</location>
    </subcellularLocation>
</comment>
<dbReference type="NCBIfam" id="TIGR01782">
    <property type="entry name" value="TonB-Xanth-Caul"/>
    <property type="match status" value="1"/>
</dbReference>
<dbReference type="InterPro" id="IPR010104">
    <property type="entry name" value="TonB_rcpt_bac"/>
</dbReference>
<evidence type="ECO:0000256" key="5">
    <source>
        <dbReference type="SAM" id="SignalP"/>
    </source>
</evidence>
<accession>A0ABZ0JQH3</accession>
<evidence type="ECO:0000313" key="8">
    <source>
        <dbReference type="EMBL" id="WOS41915.1"/>
    </source>
</evidence>
<dbReference type="InterPro" id="IPR037066">
    <property type="entry name" value="Plug_dom_sf"/>
</dbReference>
<dbReference type="RefSeq" id="WP_317844758.1">
    <property type="nucleotide sequence ID" value="NZ_CP126170.1"/>
</dbReference>
<evidence type="ECO:0000259" key="7">
    <source>
        <dbReference type="Pfam" id="PF07715"/>
    </source>
</evidence>
<protein>
    <submittedName>
        <fullName evidence="8">TonB-dependent receptor</fullName>
    </submittedName>
</protein>
<dbReference type="EMBL" id="CP126172">
    <property type="protein sequence ID" value="WOS41915.1"/>
    <property type="molecule type" value="Genomic_DNA"/>
</dbReference>
<dbReference type="InterPro" id="IPR000531">
    <property type="entry name" value="Beta-barrel_TonB"/>
</dbReference>
<proteinExistence type="inferred from homology"/>
<dbReference type="SUPFAM" id="SSF56935">
    <property type="entry name" value="Porins"/>
    <property type="match status" value="1"/>
</dbReference>
<feature type="domain" description="TonB-dependent receptor-like beta-barrel" evidence="6">
    <location>
        <begin position="424"/>
        <end position="894"/>
    </location>
</feature>
<evidence type="ECO:0000259" key="6">
    <source>
        <dbReference type="Pfam" id="PF00593"/>
    </source>
</evidence>
<comment type="similarity">
    <text evidence="4">Belongs to the TonB-dependent receptor family.</text>
</comment>
<keyword evidence="4" id="KW-0798">TonB box</keyword>
<gene>
    <name evidence="8" type="ORF">QN243_05500</name>
</gene>
<dbReference type="Pfam" id="PF00593">
    <property type="entry name" value="TonB_dep_Rec_b-barrel"/>
    <property type="match status" value="1"/>
</dbReference>
<feature type="chain" id="PRO_5046881569" evidence="5">
    <location>
        <begin position="32"/>
        <end position="933"/>
    </location>
</feature>
<dbReference type="PANTHER" id="PTHR40980">
    <property type="entry name" value="PLUG DOMAIN-CONTAINING PROTEIN"/>
    <property type="match status" value="1"/>
</dbReference>
<evidence type="ECO:0000313" key="9">
    <source>
        <dbReference type="Proteomes" id="UP001302020"/>
    </source>
</evidence>
<dbReference type="Gene3D" id="2.40.170.20">
    <property type="entry name" value="TonB-dependent receptor, beta-barrel domain"/>
    <property type="match status" value="1"/>
</dbReference>
<keyword evidence="5" id="KW-0732">Signal</keyword>
<evidence type="ECO:0000256" key="4">
    <source>
        <dbReference type="RuleBase" id="RU003357"/>
    </source>
</evidence>
<feature type="domain" description="TonB-dependent receptor plug" evidence="7">
    <location>
        <begin position="75"/>
        <end position="185"/>
    </location>
</feature>
<keyword evidence="8" id="KW-0675">Receptor</keyword>
<dbReference type="Pfam" id="PF07715">
    <property type="entry name" value="Plug"/>
    <property type="match status" value="1"/>
</dbReference>
<dbReference type="InterPro" id="IPR036942">
    <property type="entry name" value="Beta-barrel_TonB_sf"/>
</dbReference>
<feature type="signal peptide" evidence="5">
    <location>
        <begin position="1"/>
        <end position="31"/>
    </location>
</feature>
<reference evidence="8 9" key="1">
    <citation type="submission" date="2023-05" db="EMBL/GenBank/DDBJ databases">
        <title>Xanthomonas rydalmerenesis sp. nov., a novel Xanthomonas species isolated from Fragaria x ananassa.</title>
        <authorList>
            <person name="McKnight D.J.E."/>
            <person name="Wong-Bajracharya J."/>
            <person name="Okoh E.B."/>
            <person name="Snijders F."/>
            <person name="Lidbetter F."/>
            <person name="Webster J."/>
            <person name="Djordjevic S.P."/>
            <person name="Bogema D.R."/>
            <person name="Chapman T.A."/>
        </authorList>
    </citation>
    <scope>NUCLEOTIDE SEQUENCE [LARGE SCALE GENOMIC DNA]</scope>
    <source>
        <strain evidence="8 9">DAR34883</strain>
    </source>
</reference>
<dbReference type="Gene3D" id="2.170.130.10">
    <property type="entry name" value="TonB-dependent receptor, plug domain"/>
    <property type="match status" value="1"/>
</dbReference>
<dbReference type="InterPro" id="IPR012910">
    <property type="entry name" value="Plug_dom"/>
</dbReference>
<dbReference type="Proteomes" id="UP001302020">
    <property type="component" value="Chromosome"/>
</dbReference>
<dbReference type="PANTHER" id="PTHR40980:SF4">
    <property type="entry name" value="TONB-DEPENDENT RECEPTOR-LIKE BETA-BARREL DOMAIN-CONTAINING PROTEIN"/>
    <property type="match status" value="1"/>
</dbReference>